<feature type="domain" description="Mos1 transposase HTH" evidence="2">
    <location>
        <begin position="1"/>
        <end position="42"/>
    </location>
</feature>
<evidence type="ECO:0000313" key="3">
    <source>
        <dbReference type="Proteomes" id="UP000025227"/>
    </source>
</evidence>
<reference evidence="4" key="1">
    <citation type="submission" date="2020-12" db="UniProtKB">
        <authorList>
            <consortium name="WormBaseParasite"/>
        </authorList>
    </citation>
    <scope>IDENTIFICATION</scope>
    <source>
        <strain evidence="4">MHco3</strain>
    </source>
</reference>
<dbReference type="InterPro" id="IPR041426">
    <property type="entry name" value="Mos1_HTH"/>
</dbReference>
<dbReference type="Gene3D" id="1.10.10.1450">
    <property type="match status" value="1"/>
</dbReference>
<dbReference type="Proteomes" id="UP000025227">
    <property type="component" value="Unplaced"/>
</dbReference>
<sequence>MWYGFEQGKSAAESHRVISEAFGKEASSESQCLRWFQHFKNGQTVTADIYKDQLNRVDQALRRQGNGLRPQASSAIQPKPGPIRSPFVPVDAALPG</sequence>
<dbReference type="AlphaFoldDB" id="A0A7I4YEM2"/>
<evidence type="ECO:0000259" key="2">
    <source>
        <dbReference type="Pfam" id="PF17906"/>
    </source>
</evidence>
<evidence type="ECO:0000313" key="4">
    <source>
        <dbReference type="WBParaSite" id="HCON_00089350-00001"/>
    </source>
</evidence>
<name>A0A7I4YEM2_HAECO</name>
<evidence type="ECO:0000256" key="1">
    <source>
        <dbReference type="SAM" id="MobiDB-lite"/>
    </source>
</evidence>
<organism evidence="3 4">
    <name type="scientific">Haemonchus contortus</name>
    <name type="common">Barber pole worm</name>
    <dbReference type="NCBI Taxonomy" id="6289"/>
    <lineage>
        <taxon>Eukaryota</taxon>
        <taxon>Metazoa</taxon>
        <taxon>Ecdysozoa</taxon>
        <taxon>Nematoda</taxon>
        <taxon>Chromadorea</taxon>
        <taxon>Rhabditida</taxon>
        <taxon>Rhabditina</taxon>
        <taxon>Rhabditomorpha</taxon>
        <taxon>Strongyloidea</taxon>
        <taxon>Trichostrongylidae</taxon>
        <taxon>Haemonchus</taxon>
    </lineage>
</organism>
<keyword evidence="3" id="KW-1185">Reference proteome</keyword>
<proteinExistence type="predicted"/>
<dbReference type="OrthoDB" id="8056713at2759"/>
<protein>
    <submittedName>
        <fullName evidence="4">HTH_48 domain-containing protein</fullName>
    </submittedName>
</protein>
<dbReference type="Pfam" id="PF17906">
    <property type="entry name" value="HTH_48"/>
    <property type="match status" value="1"/>
</dbReference>
<feature type="region of interest" description="Disordered" evidence="1">
    <location>
        <begin position="65"/>
        <end position="96"/>
    </location>
</feature>
<dbReference type="WBParaSite" id="HCON_00089350-00001">
    <property type="protein sequence ID" value="HCON_00089350-00001"/>
    <property type="gene ID" value="HCON_00089350"/>
</dbReference>
<accession>A0A7I4YEM2</accession>